<protein>
    <submittedName>
        <fullName evidence="1">Uncharacterized protein</fullName>
    </submittedName>
</protein>
<keyword evidence="2" id="KW-1185">Reference proteome</keyword>
<gene>
    <name evidence="1" type="ORF">Glove_155g94</name>
</gene>
<dbReference type="Proteomes" id="UP000266861">
    <property type="component" value="Unassembled WGS sequence"/>
</dbReference>
<reference evidence="1 2" key="1">
    <citation type="submission" date="2018-08" db="EMBL/GenBank/DDBJ databases">
        <title>Genome and evolution of the arbuscular mycorrhizal fungus Diversispora epigaea (formerly Glomus versiforme) and its bacterial endosymbionts.</title>
        <authorList>
            <person name="Sun X."/>
            <person name="Fei Z."/>
            <person name="Harrison M."/>
        </authorList>
    </citation>
    <scope>NUCLEOTIDE SEQUENCE [LARGE SCALE GENOMIC DNA]</scope>
    <source>
        <strain evidence="1 2">IT104</strain>
    </source>
</reference>
<organism evidence="1 2">
    <name type="scientific">Diversispora epigaea</name>
    <dbReference type="NCBI Taxonomy" id="1348612"/>
    <lineage>
        <taxon>Eukaryota</taxon>
        <taxon>Fungi</taxon>
        <taxon>Fungi incertae sedis</taxon>
        <taxon>Mucoromycota</taxon>
        <taxon>Glomeromycotina</taxon>
        <taxon>Glomeromycetes</taxon>
        <taxon>Diversisporales</taxon>
        <taxon>Diversisporaceae</taxon>
        <taxon>Diversispora</taxon>
    </lineage>
</organism>
<dbReference type="EMBL" id="PQFF01000146">
    <property type="protein sequence ID" value="RHZ78871.1"/>
    <property type="molecule type" value="Genomic_DNA"/>
</dbReference>
<sequence>MSELHMIVKNSVITHLGWKEKGEKAAYRSYLMKSQQEQQQAQKTQSTTKNHHLLFVNILACKNMKMVVILKIPMMKN</sequence>
<proteinExistence type="predicted"/>
<name>A0A397ISC6_9GLOM</name>
<evidence type="ECO:0000313" key="2">
    <source>
        <dbReference type="Proteomes" id="UP000266861"/>
    </source>
</evidence>
<comment type="caution">
    <text evidence="1">The sequence shown here is derived from an EMBL/GenBank/DDBJ whole genome shotgun (WGS) entry which is preliminary data.</text>
</comment>
<evidence type="ECO:0000313" key="1">
    <source>
        <dbReference type="EMBL" id="RHZ78871.1"/>
    </source>
</evidence>
<dbReference type="AlphaFoldDB" id="A0A397ISC6"/>
<accession>A0A397ISC6</accession>